<dbReference type="Proteomes" id="UP001153069">
    <property type="component" value="Unassembled WGS sequence"/>
</dbReference>
<evidence type="ECO:0000313" key="2">
    <source>
        <dbReference type="Proteomes" id="UP001153069"/>
    </source>
</evidence>
<dbReference type="Gene3D" id="1.25.40.20">
    <property type="entry name" value="Ankyrin repeat-containing domain"/>
    <property type="match status" value="1"/>
</dbReference>
<dbReference type="AlphaFoldDB" id="A0A9N8D6M2"/>
<name>A0A9N8D6M2_9STRA</name>
<dbReference type="InterPro" id="IPR036770">
    <property type="entry name" value="Ankyrin_rpt-contain_sf"/>
</dbReference>
<proteinExistence type="predicted"/>
<dbReference type="InterPro" id="IPR002110">
    <property type="entry name" value="Ankyrin_rpt"/>
</dbReference>
<gene>
    <name evidence="1" type="ORF">SEMRO_13_G010340.1</name>
</gene>
<dbReference type="SMART" id="SM00248">
    <property type="entry name" value="ANK"/>
    <property type="match status" value="3"/>
</dbReference>
<protein>
    <submittedName>
        <fullName evidence="1">Uncharacterized protein</fullName>
    </submittedName>
</protein>
<reference evidence="1" key="1">
    <citation type="submission" date="2020-06" db="EMBL/GenBank/DDBJ databases">
        <authorList>
            <consortium name="Plant Systems Biology data submission"/>
        </authorList>
    </citation>
    <scope>NUCLEOTIDE SEQUENCE</scope>
    <source>
        <strain evidence="1">D6</strain>
    </source>
</reference>
<evidence type="ECO:0000313" key="1">
    <source>
        <dbReference type="EMBL" id="CAB9497079.1"/>
    </source>
</evidence>
<dbReference type="EMBL" id="CAICTM010000013">
    <property type="protein sequence ID" value="CAB9497079.1"/>
    <property type="molecule type" value="Genomic_DNA"/>
</dbReference>
<sequence>MSRRFDLECKGVVLSMDEKYGLSITDSKPLPLRMPAPPSNQRDARRQLGSFLRNGRMESRYSQEHHGRISDILQTYPALATTLFGNRRHDRALPFHHVVGAKGVALSLLQTLLRQHPQAIYEFGGQGGLLPLHYACHACADATVIQWLIEQNPQAVTTPCQSNKERLPLHYAVTKYNTSLETLSLLVQACPDKTACWTTQDNRGFSVLNLAVLESCKPSMVEHLVRLLPSTTETPLDLHLKLSSSGDVYKVNSSVLESSLTMVLPHVTRVTWDLSNSFWRNSNSNSNNQHNFVIIQCLQNWYLYPSSCDDDTSLSYCAKRRKRASLRVITPKTTNDNQPWDTVVSLLSPPAGKPILRHLQLGPSHDVGHHLLDASNLWQMCLPLQLETMELQEVTFNCQSLANLLGTLTTTWGRNQQESKPLRGLKLTLAQLEDQIGMPDARWDLNRISALNNGMNNPWRHSQLERLSLWNCLILEHHILRRLLLEISHMPRLTQLEVVFRSHVHPTSASFETEEEEELYWQRYSARSEPMFHEIDNANVTPEIVTILRQGRLQALTLEGPSVDVEALADVLLPVLPPRNDNNDAVQHSSLQKLWIPSSLDENLPNLKAFSNLLANNFAIDSVVIPKEKPHGGDVRPNDEELRRLEQKIVYFAALNRSGRAQIVDGGRHPSMADFVKRLASIGVDDVCIHSDTCHPGNVEVYQILYGVLRFAPGLWSS</sequence>
<keyword evidence="2" id="KW-1185">Reference proteome</keyword>
<comment type="caution">
    <text evidence="1">The sequence shown here is derived from an EMBL/GenBank/DDBJ whole genome shotgun (WGS) entry which is preliminary data.</text>
</comment>
<accession>A0A9N8D6M2</accession>
<dbReference type="SUPFAM" id="SSF48403">
    <property type="entry name" value="Ankyrin repeat"/>
    <property type="match status" value="1"/>
</dbReference>
<organism evidence="1 2">
    <name type="scientific">Seminavis robusta</name>
    <dbReference type="NCBI Taxonomy" id="568900"/>
    <lineage>
        <taxon>Eukaryota</taxon>
        <taxon>Sar</taxon>
        <taxon>Stramenopiles</taxon>
        <taxon>Ochrophyta</taxon>
        <taxon>Bacillariophyta</taxon>
        <taxon>Bacillariophyceae</taxon>
        <taxon>Bacillariophycidae</taxon>
        <taxon>Naviculales</taxon>
        <taxon>Naviculaceae</taxon>
        <taxon>Seminavis</taxon>
    </lineage>
</organism>